<evidence type="ECO:0000256" key="1">
    <source>
        <dbReference type="SAM" id="SignalP"/>
    </source>
</evidence>
<organism evidence="2 3">
    <name type="scientific">Microbacterium betulae</name>
    <dbReference type="NCBI Taxonomy" id="2981139"/>
    <lineage>
        <taxon>Bacteria</taxon>
        <taxon>Bacillati</taxon>
        <taxon>Actinomycetota</taxon>
        <taxon>Actinomycetes</taxon>
        <taxon>Micrococcales</taxon>
        <taxon>Microbacteriaceae</taxon>
        <taxon>Microbacterium</taxon>
    </lineage>
</organism>
<gene>
    <name evidence="2" type="ORF">N8K70_03320</name>
</gene>
<feature type="signal peptide" evidence="1">
    <location>
        <begin position="1"/>
        <end position="27"/>
    </location>
</feature>
<protein>
    <recommendedName>
        <fullName evidence="4">Sortase</fullName>
    </recommendedName>
</protein>
<dbReference type="PROSITE" id="PS51318">
    <property type="entry name" value="TAT"/>
    <property type="match status" value="1"/>
</dbReference>
<dbReference type="KEGG" id="mbet:N8K70_03320"/>
<reference evidence="2 3" key="1">
    <citation type="submission" date="2023-02" db="EMBL/GenBank/DDBJ databases">
        <title>Microbacterium betulae sp. nov., isolated from birch wood.</title>
        <authorList>
            <person name="Pasciak M."/>
            <person name="Pawlik K.J."/>
            <person name="Martynowski D."/>
            <person name="Laczmanski L."/>
            <person name="Ciekot J."/>
            <person name="Szponar B."/>
            <person name="Wojcik-Fatla A."/>
            <person name="Mackiewicz B."/>
            <person name="Farian E."/>
            <person name="Cholewa G."/>
            <person name="Cholewa A."/>
            <person name="Dutkiewicz J."/>
        </authorList>
    </citation>
    <scope>NUCLEOTIDE SEQUENCE [LARGE SCALE GENOMIC DNA]</scope>
    <source>
        <strain evidence="2 3">AB</strain>
    </source>
</reference>
<proteinExistence type="predicted"/>
<evidence type="ECO:0000313" key="2">
    <source>
        <dbReference type="EMBL" id="WOF23721.1"/>
    </source>
</evidence>
<dbReference type="RefSeq" id="WP_317140192.1">
    <property type="nucleotide sequence ID" value="NZ_CP118157.1"/>
</dbReference>
<evidence type="ECO:0000313" key="3">
    <source>
        <dbReference type="Proteomes" id="UP001305498"/>
    </source>
</evidence>
<sequence length="178" mass="18127">MTARRRRLLRVSAASAVLLAAAGLSTAAEHGDAAFTDAEHARVELAAARLQPPQVQAISTCANPISALLGVPVLVFTWRWPASGAPYDAVDASDVAWQVNGSAATGVVTTGPNAAGLYTSTFDRGLLADVLGVVVSNYTVSLSTSVDYGGATWVSPGTTTVSSSSLLVLQSCSYANGS</sequence>
<keyword evidence="1" id="KW-0732">Signal</keyword>
<keyword evidence="3" id="KW-1185">Reference proteome</keyword>
<dbReference type="InterPro" id="IPR006311">
    <property type="entry name" value="TAT_signal"/>
</dbReference>
<name>A0AA97FHL4_9MICO</name>
<dbReference type="Proteomes" id="UP001305498">
    <property type="component" value="Chromosome"/>
</dbReference>
<feature type="chain" id="PRO_5041646777" description="Sortase" evidence="1">
    <location>
        <begin position="28"/>
        <end position="178"/>
    </location>
</feature>
<accession>A0AA97FHL4</accession>
<dbReference type="AlphaFoldDB" id="A0AA97FHL4"/>
<dbReference type="EMBL" id="CP118157">
    <property type="protein sequence ID" value="WOF23721.1"/>
    <property type="molecule type" value="Genomic_DNA"/>
</dbReference>
<evidence type="ECO:0008006" key="4">
    <source>
        <dbReference type="Google" id="ProtNLM"/>
    </source>
</evidence>